<dbReference type="InterPro" id="IPR006310">
    <property type="entry name" value="DinG"/>
</dbReference>
<proteinExistence type="inferred from homology"/>
<dbReference type="eggNOG" id="COG0847">
    <property type="taxonomic scope" value="Bacteria"/>
</dbReference>
<dbReference type="Proteomes" id="UP000040576">
    <property type="component" value="Unassembled WGS sequence"/>
</dbReference>
<dbReference type="InterPro" id="IPR006555">
    <property type="entry name" value="ATP-dep_Helicase_C"/>
</dbReference>
<reference evidence="8 9" key="1">
    <citation type="submission" date="2014-07" db="EMBL/GenBank/DDBJ databases">
        <authorList>
            <person name="Wibberg Daniel"/>
        </authorList>
    </citation>
    <scope>NUCLEOTIDE SEQUENCE [LARGE SCALE GENOMIC DNA]</scope>
</reference>
<evidence type="ECO:0000256" key="3">
    <source>
        <dbReference type="ARBA" id="ARBA00022801"/>
    </source>
</evidence>
<accession>A0A090J1Z6</accession>
<evidence type="ECO:0000313" key="9">
    <source>
        <dbReference type="Proteomes" id="UP000040576"/>
    </source>
</evidence>
<keyword evidence="9" id="KW-1185">Reference proteome</keyword>
<dbReference type="GO" id="GO:0045004">
    <property type="term" value="P:DNA replication proofreading"/>
    <property type="evidence" value="ECO:0007669"/>
    <property type="project" value="TreeGrafter"/>
</dbReference>
<dbReference type="GO" id="GO:0004386">
    <property type="term" value="F:helicase activity"/>
    <property type="evidence" value="ECO:0007669"/>
    <property type="project" value="InterPro"/>
</dbReference>
<dbReference type="AlphaFoldDB" id="A0A090J1Z6"/>
<dbReference type="EMBL" id="CCRF01000061">
    <property type="protein sequence ID" value="CEE01850.1"/>
    <property type="molecule type" value="Genomic_DNA"/>
</dbReference>
<dbReference type="RefSeq" id="WP_034770598.1">
    <property type="nucleotide sequence ID" value="NZ_CCRF01000061.1"/>
</dbReference>
<dbReference type="STRING" id="35841.B4167_0585"/>
<evidence type="ECO:0000256" key="4">
    <source>
        <dbReference type="ARBA" id="ARBA00022839"/>
    </source>
</evidence>
<dbReference type="CDD" id="cd06127">
    <property type="entry name" value="DEDDh"/>
    <property type="match status" value="1"/>
</dbReference>
<keyword evidence="4 6" id="KW-0269">Exonuclease</keyword>
<dbReference type="InterPro" id="IPR014013">
    <property type="entry name" value="Helic_SF1/SF2_ATP-bd_DinG/Rad3"/>
</dbReference>
<keyword evidence="3 6" id="KW-0378">Hydrolase</keyword>
<dbReference type="GO" id="GO:0003677">
    <property type="term" value="F:DNA binding"/>
    <property type="evidence" value="ECO:0007669"/>
    <property type="project" value="InterPro"/>
</dbReference>
<dbReference type="NCBIfam" id="TIGR00573">
    <property type="entry name" value="dnaq"/>
    <property type="match status" value="1"/>
</dbReference>
<comment type="similarity">
    <text evidence="6">Belongs to the helicase family. DinG subfamily. Type 2 sub-subfamily.</text>
</comment>
<evidence type="ECO:0000256" key="5">
    <source>
        <dbReference type="ARBA" id="ARBA00022840"/>
    </source>
</evidence>
<dbReference type="Pfam" id="PF00929">
    <property type="entry name" value="RNase_T"/>
    <property type="match status" value="1"/>
</dbReference>
<keyword evidence="1 6" id="KW-0540">Nuclease</keyword>
<dbReference type="PATRIC" id="fig|35841.6.peg.3500"/>
<evidence type="ECO:0000256" key="1">
    <source>
        <dbReference type="ARBA" id="ARBA00022722"/>
    </source>
</evidence>
<evidence type="ECO:0000256" key="6">
    <source>
        <dbReference type="RuleBase" id="RU364106"/>
    </source>
</evidence>
<dbReference type="SUPFAM" id="SSF53098">
    <property type="entry name" value="Ribonuclease H-like"/>
    <property type="match status" value="1"/>
</dbReference>
<evidence type="ECO:0000256" key="2">
    <source>
        <dbReference type="ARBA" id="ARBA00022741"/>
    </source>
</evidence>
<dbReference type="GO" id="GO:0003887">
    <property type="term" value="F:DNA-directed DNA polymerase activity"/>
    <property type="evidence" value="ECO:0007669"/>
    <property type="project" value="InterPro"/>
</dbReference>
<organism evidence="8 9">
    <name type="scientific">Caldibacillus thermoamylovorans</name>
    <dbReference type="NCBI Taxonomy" id="35841"/>
    <lineage>
        <taxon>Bacteria</taxon>
        <taxon>Bacillati</taxon>
        <taxon>Bacillota</taxon>
        <taxon>Bacilli</taxon>
        <taxon>Bacillales</taxon>
        <taxon>Bacillaceae</taxon>
        <taxon>Caldibacillus</taxon>
    </lineage>
</organism>
<dbReference type="Gene3D" id="3.40.50.300">
    <property type="entry name" value="P-loop containing nucleotide triphosphate hydrolases"/>
    <property type="match status" value="2"/>
</dbReference>
<dbReference type="eggNOG" id="COG1199">
    <property type="taxonomic scope" value="Bacteria"/>
</dbReference>
<dbReference type="InterPro" id="IPR006054">
    <property type="entry name" value="DnaQ"/>
</dbReference>
<dbReference type="InterPro" id="IPR027417">
    <property type="entry name" value="P-loop_NTPase"/>
</dbReference>
<dbReference type="GO" id="GO:0008408">
    <property type="term" value="F:3'-5' exonuclease activity"/>
    <property type="evidence" value="ECO:0007669"/>
    <property type="project" value="InterPro"/>
</dbReference>
<dbReference type="InterPro" id="IPR036397">
    <property type="entry name" value="RNaseH_sf"/>
</dbReference>
<gene>
    <name evidence="6" type="primary">dinG</name>
    <name evidence="8" type="ORF">BT1A1_2028</name>
</gene>
<dbReference type="PROSITE" id="PS51193">
    <property type="entry name" value="HELICASE_ATP_BIND_2"/>
    <property type="match status" value="1"/>
</dbReference>
<protein>
    <recommendedName>
        <fullName evidence="6">3'-5' exonuclease DinG</fullName>
        <ecNumber evidence="6">3.1.-.-</ecNumber>
    </recommendedName>
</protein>
<dbReference type="EC" id="3.1.-.-" evidence="6"/>
<sequence length="910" mass="105131">MNKFVIVDIETTGHSPKKGDRMIQFAGVVLEDRKITETFTTFLNPGIPISPFITELTGIDNEMVANAPSFTEVAGEILQLMEEACFVAHNAHFDLTFLQDELELGGFPKLTSPVIDTVEMTRIFMPTLESYKLSDIANFAGFDHDRPHQADSDAIVTAEWFLAMLNKLDHLPDQTIFALRNLAKYVKSDLFHLLDQWYLERVSHPRKLAVDLELFRGIVLKKEKVDQNLSTGHHKAVLEKVNLQDEWAEESPASFIHASLDRGDLALIETGAETNHKFSYLLAAAVFSMQKNKPVLVATATVHDQQVILQEIIPQVRSCLAQPISVQLLKGRNRYLNLWKFERILHEHSEHYDEVITKMQILVWLTETETGDCDELNLSTGGWQFLRRISGIQIDKEGSNPWFDRDFYRKAVTKASAAQIVVTNHHYLLTNVEEENNIFSDFEYVIIDEAHLFENNALSVFGMKLTYRRMKFLLNQLGPIEQMKVSGKIDAILTKYNLPVTYNAEKVQLIIHDFLERLDEFFQTCVAVYKQNNKNIYNGKIVIENTPIFSDILYSWERVYDAFTVFFSCLEERLNQLFRYYHFLSEQEKMTVEDFSLLLTDLTILKQMNMEFQDLQNNKLIWLDMDERNPLTSIVIHSQPLYVEDDLAKTLYLRKKAIIFISNALTVEDSFQYMIKKLGLNDFPVVTKQFYSTESFYKQIRLYSLNDLPNISEVKEEEYIEKISNSIIAIATTLERKLLILFSSNEMLKKTYHLIKDSGALDEYLLMAQGVSSGSLHRLSKQFSRFDKVILFISNSNLEQFSFDQSLQTAIMVRLPFLSPNEPVHYHRAKALKNKGINSFQTLSLPEAVIRFKQGFVKLMNPGTKIREWIIFDKRIYSTSYGRTFLHSIPPVPLEKVDLTLLCKKLDNDS</sequence>
<dbReference type="NCBIfam" id="NF005981">
    <property type="entry name" value="PRK08074.1"/>
    <property type="match status" value="1"/>
</dbReference>
<dbReference type="FunFam" id="3.30.420.10:FF:000045">
    <property type="entry name" value="3'-5' exonuclease DinG"/>
    <property type="match status" value="1"/>
</dbReference>
<dbReference type="InterPro" id="IPR013520">
    <property type="entry name" value="Ribonucl_H"/>
</dbReference>
<dbReference type="Gene3D" id="3.30.420.10">
    <property type="entry name" value="Ribonuclease H-like superfamily/Ribonuclease H"/>
    <property type="match status" value="1"/>
</dbReference>
<keyword evidence="5 6" id="KW-0067">ATP-binding</keyword>
<dbReference type="NCBIfam" id="TIGR01407">
    <property type="entry name" value="dinG_rel"/>
    <property type="match status" value="1"/>
</dbReference>
<evidence type="ECO:0000259" key="7">
    <source>
        <dbReference type="PROSITE" id="PS51193"/>
    </source>
</evidence>
<dbReference type="InterPro" id="IPR012337">
    <property type="entry name" value="RNaseH-like_sf"/>
</dbReference>
<dbReference type="SUPFAM" id="SSF52540">
    <property type="entry name" value="P-loop containing nucleoside triphosphate hydrolases"/>
    <property type="match status" value="1"/>
</dbReference>
<dbReference type="GO" id="GO:0005829">
    <property type="term" value="C:cytosol"/>
    <property type="evidence" value="ECO:0007669"/>
    <property type="project" value="TreeGrafter"/>
</dbReference>
<dbReference type="GO" id="GO:0005524">
    <property type="term" value="F:ATP binding"/>
    <property type="evidence" value="ECO:0007669"/>
    <property type="project" value="UniProtKB-KW"/>
</dbReference>
<dbReference type="SMART" id="SM00491">
    <property type="entry name" value="HELICc2"/>
    <property type="match status" value="1"/>
</dbReference>
<dbReference type="GO" id="GO:0016818">
    <property type="term" value="F:hydrolase activity, acting on acid anhydrides, in phosphorus-containing anhydrides"/>
    <property type="evidence" value="ECO:0007669"/>
    <property type="project" value="InterPro"/>
</dbReference>
<keyword evidence="2 6" id="KW-0547">Nucleotide-binding</keyword>
<dbReference type="Pfam" id="PF13307">
    <property type="entry name" value="Helicase_C_2"/>
    <property type="match status" value="1"/>
</dbReference>
<evidence type="ECO:0000313" key="8">
    <source>
        <dbReference type="EMBL" id="CEE01850.1"/>
    </source>
</evidence>
<comment type="function">
    <text evidence="6">3'-5' exonuclease.</text>
</comment>
<dbReference type="PANTHER" id="PTHR30231">
    <property type="entry name" value="DNA POLYMERASE III SUBUNIT EPSILON"/>
    <property type="match status" value="1"/>
</dbReference>
<dbReference type="SMART" id="SM00479">
    <property type="entry name" value="EXOIII"/>
    <property type="match status" value="1"/>
</dbReference>
<dbReference type="PANTHER" id="PTHR30231:SF41">
    <property type="entry name" value="DNA POLYMERASE III SUBUNIT EPSILON"/>
    <property type="match status" value="1"/>
</dbReference>
<name>A0A090J1Z6_9BACI</name>
<feature type="domain" description="Helicase ATP-binding" evidence="7">
    <location>
        <begin position="235"/>
        <end position="497"/>
    </location>
</feature>